<feature type="binding site" evidence="10">
    <location>
        <position position="431"/>
    </location>
    <ligand>
        <name>Mg(2+)</name>
        <dbReference type="ChEBI" id="CHEBI:18420"/>
        <label>1</label>
        <note>catalytic</note>
    </ligand>
</feature>
<dbReference type="InterPro" id="IPR002288">
    <property type="entry name" value="DNA_gyrase_B_C"/>
</dbReference>
<protein>
    <recommendedName>
        <fullName evidence="10">DNA gyrase subunit B</fullName>
        <ecNumber evidence="10">5.6.2.2</ecNumber>
    </recommendedName>
</protein>
<evidence type="ECO:0000256" key="3">
    <source>
        <dbReference type="ARBA" id="ARBA00022723"/>
    </source>
</evidence>
<dbReference type="SUPFAM" id="SSF56719">
    <property type="entry name" value="Type II DNA topoisomerase"/>
    <property type="match status" value="1"/>
</dbReference>
<evidence type="ECO:0000313" key="13">
    <source>
        <dbReference type="Proteomes" id="UP001597041"/>
    </source>
</evidence>
<gene>
    <name evidence="10 12" type="primary">gyrB</name>
    <name evidence="12" type="ORF">ACFQ19_13190</name>
</gene>
<dbReference type="Pfam" id="PF00204">
    <property type="entry name" value="DNA_gyraseB"/>
    <property type="match status" value="1"/>
</dbReference>
<evidence type="ECO:0000256" key="2">
    <source>
        <dbReference type="ARBA" id="ARBA00010708"/>
    </source>
</evidence>
<comment type="subcellular location">
    <subcellularLocation>
        <location evidence="10">Cytoplasm</location>
    </subcellularLocation>
</comment>
<dbReference type="InterPro" id="IPR000565">
    <property type="entry name" value="Topo_IIA_B"/>
</dbReference>
<keyword evidence="13" id="KW-1185">Reference proteome</keyword>
<dbReference type="PRINTS" id="PR01159">
    <property type="entry name" value="DNAGYRASEB"/>
</dbReference>
<dbReference type="Gene3D" id="3.30.565.10">
    <property type="entry name" value="Histidine kinase-like ATPase, C-terminal domain"/>
    <property type="match status" value="1"/>
</dbReference>
<dbReference type="PROSITE" id="PS50880">
    <property type="entry name" value="TOPRIM"/>
    <property type="match status" value="1"/>
</dbReference>
<comment type="subunit">
    <text evidence="10">Heterotetramer, composed of two GyrA and two GyrB chains. In the heterotetramer, GyrA contains the active site tyrosine that forms a transient covalent intermediate with DNA, while GyrB binds cofactors and catalyzes ATP hydrolysis.</text>
</comment>
<name>A0ABW3NH53_9BACI</name>
<dbReference type="CDD" id="cd16928">
    <property type="entry name" value="HATPase_GyrB-like"/>
    <property type="match status" value="1"/>
</dbReference>
<evidence type="ECO:0000256" key="5">
    <source>
        <dbReference type="ARBA" id="ARBA00022840"/>
    </source>
</evidence>
<dbReference type="SUPFAM" id="SSF54211">
    <property type="entry name" value="Ribosomal protein S5 domain 2-like"/>
    <property type="match status" value="1"/>
</dbReference>
<dbReference type="GO" id="GO:0003918">
    <property type="term" value="F:DNA topoisomerase type II (double strand cut, ATP-hydrolyzing) activity"/>
    <property type="evidence" value="ECO:0007669"/>
    <property type="project" value="UniProtKB-EC"/>
</dbReference>
<keyword evidence="10" id="KW-0963">Cytoplasm</keyword>
<keyword evidence="8" id="KW-0238">DNA-binding</keyword>
<dbReference type="InterPro" id="IPR013506">
    <property type="entry name" value="Topo_IIA_bsu_dom2"/>
</dbReference>
<dbReference type="Gene3D" id="3.30.230.10">
    <property type="match status" value="1"/>
</dbReference>
<dbReference type="Gene3D" id="3.40.50.670">
    <property type="match status" value="1"/>
</dbReference>
<dbReference type="NCBIfam" id="NF004189">
    <property type="entry name" value="PRK05644.1"/>
    <property type="match status" value="1"/>
</dbReference>
<dbReference type="RefSeq" id="WP_379592814.1">
    <property type="nucleotide sequence ID" value="NZ_JBHTKK010000016.1"/>
</dbReference>
<dbReference type="SMART" id="SM00387">
    <property type="entry name" value="HATPase_c"/>
    <property type="match status" value="1"/>
</dbReference>
<comment type="catalytic activity">
    <reaction evidence="1 10">
        <text>ATP-dependent breakage, passage and rejoining of double-stranded DNA.</text>
        <dbReference type="EC" id="5.6.2.2"/>
    </reaction>
</comment>
<keyword evidence="4 10" id="KW-0547">Nucleotide-binding</keyword>
<feature type="binding site" evidence="10">
    <location>
        <position position="504"/>
    </location>
    <ligand>
        <name>Mg(2+)</name>
        <dbReference type="ChEBI" id="CHEBI:18420"/>
        <label>2</label>
    </ligand>
</feature>
<comment type="cofactor">
    <cofactor evidence="10">
        <name>Mg(2+)</name>
        <dbReference type="ChEBI" id="CHEBI:18420"/>
    </cofactor>
    <cofactor evidence="10">
        <name>Mn(2+)</name>
        <dbReference type="ChEBI" id="CHEBI:29035"/>
    </cofactor>
    <cofactor evidence="10">
        <name>Ca(2+)</name>
        <dbReference type="ChEBI" id="CHEBI:29108"/>
    </cofactor>
    <text evidence="10">Binds two Mg(2+) per subunit. The magnesium ions form salt bridges with both the protein and the DNA. Can also accept other divalent metal cations, such as Mn(2+) or Ca(2+).</text>
</comment>
<evidence type="ECO:0000256" key="1">
    <source>
        <dbReference type="ARBA" id="ARBA00000185"/>
    </source>
</evidence>
<dbReference type="InterPro" id="IPR006171">
    <property type="entry name" value="TOPRIM_dom"/>
</dbReference>
<comment type="miscellaneous">
    <text evidence="10">Few gyrases are as efficient as E.coli at forming negative supercoils. Not all organisms have 2 type II topoisomerases; in organisms with a single type II topoisomerase this enzyme also has to decatenate newly replicated chromosomes.</text>
</comment>
<keyword evidence="6 10" id="KW-0460">Magnesium</keyword>
<dbReference type="PANTHER" id="PTHR45866">
    <property type="entry name" value="DNA GYRASE/TOPOISOMERASE SUBUNIT B"/>
    <property type="match status" value="1"/>
</dbReference>
<accession>A0ABW3NH53</accession>
<evidence type="ECO:0000259" key="11">
    <source>
        <dbReference type="PROSITE" id="PS50880"/>
    </source>
</evidence>
<dbReference type="InterPro" id="IPR014721">
    <property type="entry name" value="Ribsml_uS5_D2-typ_fold_subgr"/>
</dbReference>
<dbReference type="InterPro" id="IPR013759">
    <property type="entry name" value="Topo_IIA_B_C"/>
</dbReference>
<feature type="binding site" evidence="10">
    <location>
        <position position="506"/>
    </location>
    <ligand>
        <name>Mg(2+)</name>
        <dbReference type="ChEBI" id="CHEBI:18420"/>
        <label>2</label>
    </ligand>
</feature>
<dbReference type="InterPro" id="IPR001241">
    <property type="entry name" value="Topo_IIA"/>
</dbReference>
<sequence length="641" mass="71489">MSMEDRVTENQAYDADQIQVLEGLEAVRKRPGMYIGSTSEKGLHHLVWEIVDNSIDEALAGYCDHIEITIEEDNSITVTDNGRGIPVDIQKKTGRPALEVIMTVLHAGGKFGGGGYKVSGGLHGVGASVVNALSSNLEVYVHRDGKIYYLSFKKGVPQGEITVIGDTDITGTVTHFIPDREIFTETVEYNYDTLEQRLRELAFLNKGLRISIEDKRSDKETATYYYEGGISSYVKFINQNKEELHEPFFAEGQDQGISVEVAIQYNDGFTTNLYSFANNIHTYEGGTHEVGFRSGLTRAINDYAKKNSLLKDSESNLSGEDVREGLTAIVSIKHPDPQFEGQTKTKLGNSEVRAITDGVFSESFSKFLYENPTTAKIIVEKGLMASRARLAAKKARELTRRKSALDVTSLPGKLADCSSKDASKSELYIVEGDSAGGSAKSGRDRHYQAILPLRGKILNVEKARLDRILSNNEVRAMITALGTGIGEEFDITKARYHKVVIMTDADVDGAHIRTLLLTFFYRYMRPLLEYGYIYIAQPPLYQIKQGKAVHYVYSDKELDALLEEIPKAPKPGIQRYKGLGEMNADQLWDTTMNPDSRTLLQVELSDAIDADLVFDMLMGDKVEPRRNFIEENAQYVQNLDI</sequence>
<feature type="site" description="Interaction with DNA" evidence="10">
    <location>
        <position position="456"/>
    </location>
</feature>
<feature type="domain" description="Toprim" evidence="11">
    <location>
        <begin position="425"/>
        <end position="539"/>
    </location>
</feature>
<dbReference type="InterPro" id="IPR036890">
    <property type="entry name" value="HATPase_C_sf"/>
</dbReference>
<dbReference type="InterPro" id="IPR020568">
    <property type="entry name" value="Ribosomal_Su5_D2-typ_SF"/>
</dbReference>
<dbReference type="Pfam" id="PF00986">
    <property type="entry name" value="DNA_gyraseB_C"/>
    <property type="match status" value="1"/>
</dbReference>
<dbReference type="EC" id="5.6.2.2" evidence="10"/>
<dbReference type="InterPro" id="IPR018522">
    <property type="entry name" value="TopoIIA_CS"/>
</dbReference>
<dbReference type="Pfam" id="PF01751">
    <property type="entry name" value="Toprim"/>
    <property type="match status" value="1"/>
</dbReference>
<dbReference type="PRINTS" id="PR00418">
    <property type="entry name" value="TPI2FAMILY"/>
</dbReference>
<dbReference type="InterPro" id="IPR003594">
    <property type="entry name" value="HATPase_dom"/>
</dbReference>
<comment type="function">
    <text evidence="10">A type II topoisomerase that negatively supercoils closed circular double-stranded (ds) DNA in an ATP-dependent manner to modulate DNA topology and maintain chromosomes in an underwound state. Negative supercoiling favors strand separation, and DNA replication, transcription, recombination and repair, all of which involve strand separation. Also able to catalyze the interconversion of other topological isomers of dsDNA rings, including catenanes and knotted rings. Type II topoisomerases break and join 2 DNA strands simultaneously in an ATP-dependent manner.</text>
</comment>
<dbReference type="NCBIfam" id="NF011501">
    <property type="entry name" value="PRK14939.1"/>
    <property type="match status" value="1"/>
</dbReference>
<evidence type="ECO:0000313" key="12">
    <source>
        <dbReference type="EMBL" id="MFD1066978.1"/>
    </source>
</evidence>
<feature type="site" description="Interaction with DNA" evidence="10">
    <location>
        <position position="459"/>
    </location>
</feature>
<organism evidence="12 13">
    <name type="scientific">Oceanobacillus locisalsi</name>
    <dbReference type="NCBI Taxonomy" id="546107"/>
    <lineage>
        <taxon>Bacteria</taxon>
        <taxon>Bacillati</taxon>
        <taxon>Bacillota</taxon>
        <taxon>Bacilli</taxon>
        <taxon>Bacillales</taxon>
        <taxon>Bacillaceae</taxon>
        <taxon>Oceanobacillus</taxon>
    </lineage>
</organism>
<comment type="similarity">
    <text evidence="2 10">Belongs to the type II topoisomerase GyrB family.</text>
</comment>
<dbReference type="HAMAP" id="MF_01898">
    <property type="entry name" value="GyrB"/>
    <property type="match status" value="1"/>
</dbReference>
<dbReference type="CDD" id="cd00822">
    <property type="entry name" value="TopoII_Trans_DNA_gyrase"/>
    <property type="match status" value="1"/>
</dbReference>
<evidence type="ECO:0000256" key="9">
    <source>
        <dbReference type="ARBA" id="ARBA00023235"/>
    </source>
</evidence>
<keyword evidence="7 10" id="KW-0799">Topoisomerase</keyword>
<dbReference type="InterPro" id="IPR034160">
    <property type="entry name" value="TOPRIM_GyrB"/>
</dbReference>
<dbReference type="PANTHER" id="PTHR45866:SF1">
    <property type="entry name" value="DNA GYRASE SUBUNIT B, MITOCHONDRIAL"/>
    <property type="match status" value="1"/>
</dbReference>
<dbReference type="Pfam" id="PF02518">
    <property type="entry name" value="HATPase_c"/>
    <property type="match status" value="1"/>
</dbReference>
<comment type="caution">
    <text evidence="12">The sequence shown here is derived from an EMBL/GenBank/DDBJ whole genome shotgun (WGS) entry which is preliminary data.</text>
</comment>
<dbReference type="SMART" id="SM00433">
    <property type="entry name" value="TOP2c"/>
    <property type="match status" value="1"/>
</dbReference>
<evidence type="ECO:0000256" key="8">
    <source>
        <dbReference type="ARBA" id="ARBA00023125"/>
    </source>
</evidence>
<dbReference type="EMBL" id="JBHTKK010000016">
    <property type="protein sequence ID" value="MFD1066978.1"/>
    <property type="molecule type" value="Genomic_DNA"/>
</dbReference>
<evidence type="ECO:0000256" key="7">
    <source>
        <dbReference type="ARBA" id="ARBA00023029"/>
    </source>
</evidence>
<keyword evidence="9 10" id="KW-0413">Isomerase</keyword>
<dbReference type="NCBIfam" id="TIGR01059">
    <property type="entry name" value="gyrB"/>
    <property type="match status" value="1"/>
</dbReference>
<dbReference type="PROSITE" id="PS00177">
    <property type="entry name" value="TOPOISOMERASE_II"/>
    <property type="match status" value="1"/>
</dbReference>
<evidence type="ECO:0000256" key="10">
    <source>
        <dbReference type="HAMAP-Rule" id="MF_01898"/>
    </source>
</evidence>
<evidence type="ECO:0000256" key="6">
    <source>
        <dbReference type="ARBA" id="ARBA00022842"/>
    </source>
</evidence>
<feature type="binding site" evidence="10">
    <location>
        <position position="504"/>
    </location>
    <ligand>
        <name>Mg(2+)</name>
        <dbReference type="ChEBI" id="CHEBI:18420"/>
        <label>1</label>
        <note>catalytic</note>
    </ligand>
</feature>
<dbReference type="InterPro" id="IPR013760">
    <property type="entry name" value="Topo_IIA-like_dom_sf"/>
</dbReference>
<reference evidence="13" key="1">
    <citation type="journal article" date="2019" name="Int. J. Syst. Evol. Microbiol.">
        <title>The Global Catalogue of Microorganisms (GCM) 10K type strain sequencing project: providing services to taxonomists for standard genome sequencing and annotation.</title>
        <authorList>
            <consortium name="The Broad Institute Genomics Platform"/>
            <consortium name="The Broad Institute Genome Sequencing Center for Infectious Disease"/>
            <person name="Wu L."/>
            <person name="Ma J."/>
        </authorList>
    </citation>
    <scope>NUCLEOTIDE SEQUENCE [LARGE SCALE GENOMIC DNA]</scope>
    <source>
        <strain evidence="13">CCUG 56608</strain>
    </source>
</reference>
<dbReference type="SUPFAM" id="SSF55874">
    <property type="entry name" value="ATPase domain of HSP90 chaperone/DNA topoisomerase II/histidine kinase"/>
    <property type="match status" value="1"/>
</dbReference>
<evidence type="ECO:0000256" key="4">
    <source>
        <dbReference type="ARBA" id="ARBA00022741"/>
    </source>
</evidence>
<dbReference type="Proteomes" id="UP001597041">
    <property type="component" value="Unassembled WGS sequence"/>
</dbReference>
<proteinExistence type="inferred from homology"/>
<keyword evidence="5 10" id="KW-0067">ATP-binding</keyword>
<keyword evidence="3 10" id="KW-0479">Metal-binding</keyword>
<dbReference type="InterPro" id="IPR011557">
    <property type="entry name" value="GyrB"/>
</dbReference>
<dbReference type="CDD" id="cd03366">
    <property type="entry name" value="TOPRIM_TopoIIA_GyrB"/>
    <property type="match status" value="1"/>
</dbReference>